<dbReference type="OrthoDB" id="5870688at2759"/>
<dbReference type="WBParaSite" id="HPLM_0000312901-mRNA-1">
    <property type="protein sequence ID" value="HPLM_0000312901-mRNA-1"/>
    <property type="gene ID" value="HPLM_0000312901"/>
</dbReference>
<reference evidence="4" key="1">
    <citation type="submission" date="2017-02" db="UniProtKB">
        <authorList>
            <consortium name="WormBaseParasite"/>
        </authorList>
    </citation>
    <scope>IDENTIFICATION</scope>
</reference>
<evidence type="ECO:0000313" key="4">
    <source>
        <dbReference type="WBParaSite" id="HPLM_0000312901-mRNA-1"/>
    </source>
</evidence>
<organism evidence="4">
    <name type="scientific">Haemonchus placei</name>
    <name type="common">Barber's pole worm</name>
    <dbReference type="NCBI Taxonomy" id="6290"/>
    <lineage>
        <taxon>Eukaryota</taxon>
        <taxon>Metazoa</taxon>
        <taxon>Ecdysozoa</taxon>
        <taxon>Nematoda</taxon>
        <taxon>Chromadorea</taxon>
        <taxon>Rhabditida</taxon>
        <taxon>Rhabditina</taxon>
        <taxon>Rhabditomorpha</taxon>
        <taxon>Strongyloidea</taxon>
        <taxon>Trichostrongylidae</taxon>
        <taxon>Haemonchus</taxon>
    </lineage>
</organism>
<dbReference type="Pfam" id="PF23309">
    <property type="entry name" value="DUF7083"/>
    <property type="match status" value="1"/>
</dbReference>
<feature type="domain" description="DUF7083" evidence="1">
    <location>
        <begin position="50"/>
        <end position="136"/>
    </location>
</feature>
<accession>A0A0N4W0N2</accession>
<dbReference type="AlphaFoldDB" id="A0A0N4W0N2"/>
<keyword evidence="3" id="KW-1185">Reference proteome</keyword>
<protein>
    <recommendedName>
        <fullName evidence="1">DUF7083 domain-containing protein</fullName>
    </recommendedName>
</protein>
<dbReference type="EMBL" id="UZAF01016099">
    <property type="protein sequence ID" value="VDO20184.1"/>
    <property type="molecule type" value="Genomic_DNA"/>
</dbReference>
<dbReference type="Proteomes" id="UP000268014">
    <property type="component" value="Unassembled WGS sequence"/>
</dbReference>
<evidence type="ECO:0000313" key="2">
    <source>
        <dbReference type="EMBL" id="VDO20184.1"/>
    </source>
</evidence>
<reference evidence="2 3" key="2">
    <citation type="submission" date="2018-11" db="EMBL/GenBank/DDBJ databases">
        <authorList>
            <consortium name="Pathogen Informatics"/>
        </authorList>
    </citation>
    <scope>NUCLEOTIDE SEQUENCE [LARGE SCALE GENOMIC DNA]</scope>
    <source>
        <strain evidence="2 3">MHpl1</strain>
    </source>
</reference>
<dbReference type="InterPro" id="IPR055510">
    <property type="entry name" value="DUF7083"/>
</dbReference>
<sequence length="207" mass="24205">MQGWMEQQEKTLQHMLKQQKDTSDSFLRALERMEVRMSGANPLAAKHSIFDSLCRRIDRLNFDAGKGRTFDMWYKGFKDIFDYDCTELSEQEKTRLLISRLDQDCRQLFCGSIAPRSPSDLSWDKAVATMDRLFGSAKTLFRRRFECLKINYDHQDFNNYETLVRTRCSDAKFDSISFDGLQCSSTLRDFRVRRLQNTAAEEVGSRG</sequence>
<proteinExistence type="predicted"/>
<evidence type="ECO:0000259" key="1">
    <source>
        <dbReference type="Pfam" id="PF23309"/>
    </source>
</evidence>
<gene>
    <name evidence="2" type="ORF">HPLM_LOCUS3121</name>
</gene>
<evidence type="ECO:0000313" key="3">
    <source>
        <dbReference type="Proteomes" id="UP000268014"/>
    </source>
</evidence>
<name>A0A0N4W0N2_HAEPC</name>